<evidence type="ECO:0000313" key="3">
    <source>
        <dbReference type="Proteomes" id="UP000813824"/>
    </source>
</evidence>
<feature type="compositionally biased region" description="Low complexity" evidence="1">
    <location>
        <begin position="11"/>
        <end position="53"/>
    </location>
</feature>
<feature type="region of interest" description="Disordered" evidence="1">
    <location>
        <begin position="1"/>
        <end position="102"/>
    </location>
</feature>
<reference evidence="2" key="1">
    <citation type="journal article" date="2021" name="New Phytol.">
        <title>Evolutionary innovations through gain and loss of genes in the ectomycorrhizal Boletales.</title>
        <authorList>
            <person name="Wu G."/>
            <person name="Miyauchi S."/>
            <person name="Morin E."/>
            <person name="Kuo A."/>
            <person name="Drula E."/>
            <person name="Varga T."/>
            <person name="Kohler A."/>
            <person name="Feng B."/>
            <person name="Cao Y."/>
            <person name="Lipzen A."/>
            <person name="Daum C."/>
            <person name="Hundley H."/>
            <person name="Pangilinan J."/>
            <person name="Johnson J."/>
            <person name="Barry K."/>
            <person name="LaButti K."/>
            <person name="Ng V."/>
            <person name="Ahrendt S."/>
            <person name="Min B."/>
            <person name="Choi I.G."/>
            <person name="Park H."/>
            <person name="Plett J.M."/>
            <person name="Magnuson J."/>
            <person name="Spatafora J.W."/>
            <person name="Nagy L.G."/>
            <person name="Henrissat B."/>
            <person name="Grigoriev I.V."/>
            <person name="Yang Z.L."/>
            <person name="Xu J."/>
            <person name="Martin F.M."/>
        </authorList>
    </citation>
    <scope>NUCLEOTIDE SEQUENCE</scope>
    <source>
        <strain evidence="2">KKN 215</strain>
    </source>
</reference>
<dbReference type="Proteomes" id="UP000813824">
    <property type="component" value="Unassembled WGS sequence"/>
</dbReference>
<accession>A0A8K0UHH4</accession>
<evidence type="ECO:0000256" key="1">
    <source>
        <dbReference type="SAM" id="MobiDB-lite"/>
    </source>
</evidence>
<organism evidence="2 3">
    <name type="scientific">Cristinia sonorae</name>
    <dbReference type="NCBI Taxonomy" id="1940300"/>
    <lineage>
        <taxon>Eukaryota</taxon>
        <taxon>Fungi</taxon>
        <taxon>Dikarya</taxon>
        <taxon>Basidiomycota</taxon>
        <taxon>Agaricomycotina</taxon>
        <taxon>Agaricomycetes</taxon>
        <taxon>Agaricomycetidae</taxon>
        <taxon>Agaricales</taxon>
        <taxon>Pleurotineae</taxon>
        <taxon>Stephanosporaceae</taxon>
        <taxon>Cristinia</taxon>
    </lineage>
</organism>
<evidence type="ECO:0000313" key="2">
    <source>
        <dbReference type="EMBL" id="KAH8092513.1"/>
    </source>
</evidence>
<proteinExistence type="predicted"/>
<dbReference type="AlphaFoldDB" id="A0A8K0UHH4"/>
<dbReference type="OrthoDB" id="2980827at2759"/>
<sequence length="237" mass="26205">MATQTLPLPSPCFSTFSTSSSSRLSDYSDSGSSSDGLYTDGSYTSSSSSSSRRPLPRVPSTASLSSKRPLPSVPDSLSGRVRPLPLPLQPHRSDLPPQPKRSDSLLAATTHSIAPKLNLIFDFKSSSKSTPAVDFALDTPLNPLSPITFDVEESRTRIDREDKLALRLSAFGFVEVPESSAQRDDEDVVILEEEFPPTFKSKGPPSKRYSRRWVREKKGKRWVEDDYLTVLDSLRKL</sequence>
<keyword evidence="3" id="KW-1185">Reference proteome</keyword>
<protein>
    <submittedName>
        <fullName evidence="2">Uncharacterized protein</fullName>
    </submittedName>
</protein>
<comment type="caution">
    <text evidence="2">The sequence shown here is derived from an EMBL/GenBank/DDBJ whole genome shotgun (WGS) entry which is preliminary data.</text>
</comment>
<dbReference type="EMBL" id="JAEVFJ010000032">
    <property type="protein sequence ID" value="KAH8092513.1"/>
    <property type="molecule type" value="Genomic_DNA"/>
</dbReference>
<name>A0A8K0UHH4_9AGAR</name>
<gene>
    <name evidence="2" type="ORF">BXZ70DRAFT_951207</name>
</gene>